<comment type="caution">
    <text evidence="3">The sequence shown here is derived from an EMBL/GenBank/DDBJ whole genome shotgun (WGS) entry which is preliminary data.</text>
</comment>
<evidence type="ECO:0000256" key="1">
    <source>
        <dbReference type="SAM" id="Phobius"/>
    </source>
</evidence>
<keyword evidence="1" id="KW-0472">Membrane</keyword>
<organism evidence="3 4">
    <name type="scientific">Methylocella silvestris</name>
    <dbReference type="NCBI Taxonomy" id="199596"/>
    <lineage>
        <taxon>Bacteria</taxon>
        <taxon>Pseudomonadati</taxon>
        <taxon>Pseudomonadota</taxon>
        <taxon>Alphaproteobacteria</taxon>
        <taxon>Hyphomicrobiales</taxon>
        <taxon>Beijerinckiaceae</taxon>
        <taxon>Methylocella</taxon>
    </lineage>
</organism>
<dbReference type="InterPro" id="IPR018712">
    <property type="entry name" value="Tle1-like_cat"/>
</dbReference>
<dbReference type="Proteomes" id="UP000236286">
    <property type="component" value="Unassembled WGS sequence"/>
</dbReference>
<gene>
    <name evidence="3" type="ORF">CR492_07980</name>
</gene>
<keyword evidence="1" id="KW-1133">Transmembrane helix</keyword>
<feature type="domain" description="T6SS Phospholipase effector Tle1-like catalytic" evidence="2">
    <location>
        <begin position="175"/>
        <end position="471"/>
    </location>
</feature>
<reference evidence="3 4" key="1">
    <citation type="submission" date="2017-10" db="EMBL/GenBank/DDBJ databases">
        <title>Genome announcement of Methylocella silvestris TVC from permafrost.</title>
        <authorList>
            <person name="Wang J."/>
            <person name="Geng K."/>
            <person name="Ul-Haque F."/>
            <person name="Crombie A.T."/>
            <person name="Street L.E."/>
            <person name="Wookey P.A."/>
            <person name="Murrell J.C."/>
            <person name="Pratscher J."/>
        </authorList>
    </citation>
    <scope>NUCLEOTIDE SEQUENCE [LARGE SCALE GENOMIC DNA]</scope>
    <source>
        <strain evidence="3 4">TVC</strain>
    </source>
</reference>
<accession>A0A2J7TIL4</accession>
<dbReference type="AlphaFoldDB" id="A0A2J7TIL4"/>
<feature type="transmembrane region" description="Helical" evidence="1">
    <location>
        <begin position="116"/>
        <end position="138"/>
    </location>
</feature>
<sequence>MFRLSIDPGGAKLAIPHGSIRMGRLVSFLLSFFGVFAGFIAFAWWFNTLLIGLALRWAEWHPPLRKGPLWASGLLLATIWLLFTAISAGAAFVLFQALSGDIRLWLAQSTSESYVSLAYVIVAWAFGLMLVVGAAAGLSKSLGAWGAAKRRQHLFNRNEPELQDVSLPAAPGRGRRIVILCDGTSNRPDDKEEGESAATNVWKLSEALKSDDTQTVWYQPGVGTDTSSTAKAARRTQNMLSITGAAAVTKISAMGGAVIKLVESAAGVGISEAILNGYSEIVRQYQPGDRIYLIGFSRGSFAARCIAGVISRCGLLRADYLYYAPDVVQIYRSRAHPQDKIYLREDMAYPAAENAKPGETAGVVKVEFLGVFDTVASLGFPLWGYWFRVLPIWNNSNFSASPAKACKAVYHALSMDERRSQFFPMLFEEPSAASGDDPVLTQMWFRGAHGDIGGGYGRHEVSDVALEWMMDAMICHGLSFRKEAAAGLKPDPLGRLHDELKREPTWRMFGTWPRWHPVTGGTDGKLHASVLHRAETLRNETGRPDLLRLGIGESIEFIINMQSDWNRTGVVIEQGAAYRIDYLAGYSRDGACPPCGPDGQKAGYFDRRRWLGWGLRVKKAQWMALGATIAHPRDWPPRERPFHEALKFLFYSAPKELLDQIAMLGCDLHRPGDGVCLVNEAPGGLLHMFANDWWQTSSNNSGGPRLRVTRLAHPDEGAPIWTLEASGSAWSRRTAGGNRHVA</sequence>
<feature type="transmembrane region" description="Helical" evidence="1">
    <location>
        <begin position="69"/>
        <end position="95"/>
    </location>
</feature>
<evidence type="ECO:0000313" key="4">
    <source>
        <dbReference type="Proteomes" id="UP000236286"/>
    </source>
</evidence>
<proteinExistence type="predicted"/>
<dbReference type="Pfam" id="PF09994">
    <property type="entry name" value="T6SS_Tle1-like_cat"/>
    <property type="match status" value="1"/>
</dbReference>
<dbReference type="PANTHER" id="PTHR33840:SF1">
    <property type="entry name" value="TLE1 PHOSPHOLIPASE DOMAIN-CONTAINING PROTEIN"/>
    <property type="match status" value="1"/>
</dbReference>
<keyword evidence="1" id="KW-0812">Transmembrane</keyword>
<evidence type="ECO:0000313" key="3">
    <source>
        <dbReference type="EMBL" id="PNG26612.1"/>
    </source>
</evidence>
<protein>
    <recommendedName>
        <fullName evidence="2">T6SS Phospholipase effector Tle1-like catalytic domain-containing protein</fullName>
    </recommendedName>
</protein>
<dbReference type="OrthoDB" id="4378831at2"/>
<name>A0A2J7TIL4_METSI</name>
<feature type="transmembrane region" description="Helical" evidence="1">
    <location>
        <begin position="25"/>
        <end position="46"/>
    </location>
</feature>
<evidence type="ECO:0000259" key="2">
    <source>
        <dbReference type="Pfam" id="PF09994"/>
    </source>
</evidence>
<dbReference type="PANTHER" id="PTHR33840">
    <property type="match status" value="1"/>
</dbReference>
<dbReference type="EMBL" id="PDZR01000006">
    <property type="protein sequence ID" value="PNG26612.1"/>
    <property type="molecule type" value="Genomic_DNA"/>
</dbReference>